<accession>A0A0G4MS96</accession>
<dbReference type="Proteomes" id="UP000044602">
    <property type="component" value="Unassembled WGS sequence"/>
</dbReference>
<dbReference type="AlphaFoldDB" id="A0A0G4MS96"/>
<proteinExistence type="predicted"/>
<evidence type="ECO:0000313" key="2">
    <source>
        <dbReference type="EMBL" id="CRK37106.1"/>
    </source>
</evidence>
<gene>
    <name evidence="2" type="ORF">BN1708_020235</name>
</gene>
<protein>
    <submittedName>
        <fullName evidence="2">Uncharacterized protein</fullName>
    </submittedName>
</protein>
<sequence length="98" mass="11334">PRRQPQLAHAARAQVQHRHAGPRHGHVPRGPLRHEPRKLHRGHQLGHGRRDGRVRPLLAHRVLVRPHQAAQGPARQDDVRRARRRRPRRQPRVAAALV</sequence>
<feature type="compositionally biased region" description="Basic residues" evidence="1">
    <location>
        <begin position="81"/>
        <end position="91"/>
    </location>
</feature>
<name>A0A0G4MS96_VERLO</name>
<reference evidence="2 3" key="1">
    <citation type="submission" date="2015-05" db="EMBL/GenBank/DDBJ databases">
        <authorList>
            <person name="Wang D.B."/>
            <person name="Wang M."/>
        </authorList>
    </citation>
    <scope>NUCLEOTIDE SEQUENCE [LARGE SCALE GENOMIC DNA]</scope>
    <source>
        <strain evidence="2">VL1</strain>
    </source>
</reference>
<feature type="compositionally biased region" description="Basic residues" evidence="1">
    <location>
        <begin position="15"/>
        <end position="27"/>
    </location>
</feature>
<evidence type="ECO:0000256" key="1">
    <source>
        <dbReference type="SAM" id="MobiDB-lite"/>
    </source>
</evidence>
<keyword evidence="3" id="KW-1185">Reference proteome</keyword>
<organism evidence="2 3">
    <name type="scientific">Verticillium longisporum</name>
    <name type="common">Verticillium dahliae var. longisporum</name>
    <dbReference type="NCBI Taxonomy" id="100787"/>
    <lineage>
        <taxon>Eukaryota</taxon>
        <taxon>Fungi</taxon>
        <taxon>Dikarya</taxon>
        <taxon>Ascomycota</taxon>
        <taxon>Pezizomycotina</taxon>
        <taxon>Sordariomycetes</taxon>
        <taxon>Hypocreomycetidae</taxon>
        <taxon>Glomerellales</taxon>
        <taxon>Plectosphaerellaceae</taxon>
        <taxon>Verticillium</taxon>
    </lineage>
</organism>
<feature type="non-terminal residue" evidence="2">
    <location>
        <position position="98"/>
    </location>
</feature>
<dbReference type="EMBL" id="CVQH01024603">
    <property type="protein sequence ID" value="CRK37106.1"/>
    <property type="molecule type" value="Genomic_DNA"/>
</dbReference>
<evidence type="ECO:0000313" key="3">
    <source>
        <dbReference type="Proteomes" id="UP000044602"/>
    </source>
</evidence>
<feature type="region of interest" description="Disordered" evidence="1">
    <location>
        <begin position="1"/>
        <end position="98"/>
    </location>
</feature>
<feature type="compositionally biased region" description="Basic residues" evidence="1">
    <location>
        <begin position="35"/>
        <end position="47"/>
    </location>
</feature>
<feature type="non-terminal residue" evidence="2">
    <location>
        <position position="1"/>
    </location>
</feature>